<dbReference type="InterPro" id="IPR052915">
    <property type="entry name" value="RtcB-like"/>
</dbReference>
<evidence type="ECO:0000256" key="6">
    <source>
        <dbReference type="ARBA" id="ARBA00023134"/>
    </source>
</evidence>
<keyword evidence="7 11" id="KW-0464">Manganese</keyword>
<feature type="binding site" evidence="11">
    <location>
        <position position="287"/>
    </location>
    <ligand>
        <name>Mn(2+)</name>
        <dbReference type="ChEBI" id="CHEBI:29035"/>
        <label>2</label>
    </ligand>
</feature>
<dbReference type="GO" id="GO:0170057">
    <property type="term" value="F:RNA ligase (GTP) activity"/>
    <property type="evidence" value="ECO:0007669"/>
    <property type="project" value="UniProtKB-EC"/>
</dbReference>
<evidence type="ECO:0000313" key="12">
    <source>
        <dbReference type="EMBL" id="MPR24969.1"/>
    </source>
</evidence>
<feature type="binding site" evidence="10">
    <location>
        <begin position="346"/>
        <end position="349"/>
    </location>
    <ligand>
        <name>GMP</name>
        <dbReference type="ChEBI" id="CHEBI:58115"/>
    </ligand>
</feature>
<dbReference type="GO" id="GO:0030145">
    <property type="term" value="F:manganese ion binding"/>
    <property type="evidence" value="ECO:0007669"/>
    <property type="project" value="TreeGrafter"/>
</dbReference>
<evidence type="ECO:0000256" key="5">
    <source>
        <dbReference type="ARBA" id="ARBA00022800"/>
    </source>
</evidence>
<keyword evidence="6 10" id="KW-0342">GTP-binding</keyword>
<organism evidence="12 13">
    <name type="scientific">Microvirga tunisiensis</name>
    <dbReference type="NCBI Taxonomy" id="2108360"/>
    <lineage>
        <taxon>Bacteria</taxon>
        <taxon>Pseudomonadati</taxon>
        <taxon>Pseudomonadota</taxon>
        <taxon>Alphaproteobacteria</taxon>
        <taxon>Hyphomicrobiales</taxon>
        <taxon>Methylobacteriaceae</taxon>
        <taxon>Microvirga</taxon>
    </lineage>
</organism>
<evidence type="ECO:0000256" key="8">
    <source>
        <dbReference type="ARBA" id="ARBA00047746"/>
    </source>
</evidence>
<evidence type="ECO:0000256" key="2">
    <source>
        <dbReference type="ARBA" id="ARBA00022598"/>
    </source>
</evidence>
<gene>
    <name evidence="12" type="ORF">FS320_06915</name>
</gene>
<proteinExistence type="predicted"/>
<dbReference type="InterPro" id="IPR036025">
    <property type="entry name" value="RtcB-like_sf"/>
</dbReference>
<comment type="catalytic activity">
    <reaction evidence="8">
        <text>a 3'-end 3'-phospho-ribonucleotide-RNA + a 5'-end dephospho-ribonucleoside-RNA + GTP = a ribonucleotidyl-ribonucleotide-RNA + GMP + diphosphate</text>
        <dbReference type="Rhea" id="RHEA:68076"/>
        <dbReference type="Rhea" id="RHEA-COMP:10463"/>
        <dbReference type="Rhea" id="RHEA-COMP:13936"/>
        <dbReference type="Rhea" id="RHEA-COMP:17355"/>
        <dbReference type="ChEBI" id="CHEBI:33019"/>
        <dbReference type="ChEBI" id="CHEBI:37565"/>
        <dbReference type="ChEBI" id="CHEBI:58115"/>
        <dbReference type="ChEBI" id="CHEBI:83062"/>
        <dbReference type="ChEBI" id="CHEBI:138284"/>
        <dbReference type="ChEBI" id="CHEBI:173118"/>
        <dbReference type="EC" id="6.5.1.8"/>
    </reaction>
</comment>
<keyword evidence="4 10" id="KW-0547">Nucleotide-binding</keyword>
<dbReference type="InterPro" id="IPR001233">
    <property type="entry name" value="RtcB"/>
</dbReference>
<dbReference type="GO" id="GO:0006281">
    <property type="term" value="P:DNA repair"/>
    <property type="evidence" value="ECO:0007669"/>
    <property type="project" value="TreeGrafter"/>
</dbReference>
<reference evidence="12 13" key="1">
    <citation type="journal article" date="2019" name="Syst. Appl. Microbiol.">
        <title>Microvirga tunisiensis sp. nov., a root nodule symbiotic bacterium isolated from Lupinus micranthus and L. luteus grown in Northern Tunisia.</title>
        <authorList>
            <person name="Msaddak A."/>
            <person name="Rejili M."/>
            <person name="Duran D."/>
            <person name="Mars M."/>
            <person name="Palacios J.M."/>
            <person name="Ruiz-Argueso T."/>
            <person name="Rey L."/>
            <person name="Imperial J."/>
        </authorList>
    </citation>
    <scope>NUCLEOTIDE SEQUENCE [LARGE SCALE GENOMIC DNA]</scope>
    <source>
        <strain evidence="12 13">Lmie10</strain>
    </source>
</reference>
<comment type="cofactor">
    <cofactor evidence="11">
        <name>Mn(2+)</name>
        <dbReference type="ChEBI" id="CHEBI:29035"/>
    </cofactor>
    <text evidence="11">Binds 2 manganese ions per subunit.</text>
</comment>
<evidence type="ECO:0000256" key="7">
    <source>
        <dbReference type="ARBA" id="ARBA00023211"/>
    </source>
</evidence>
<comment type="caution">
    <text evidence="12">The sequence shown here is derived from an EMBL/GenBank/DDBJ whole genome shotgun (WGS) entry which is preliminary data.</text>
</comment>
<protein>
    <recommendedName>
        <fullName evidence="1">3'-phosphate/5'-hydroxy nucleic acid ligase</fullName>
        <ecNumber evidence="1">6.5.1.8</ecNumber>
    </recommendedName>
</protein>
<keyword evidence="3 11" id="KW-0479">Metal-binding</keyword>
<feature type="binding site" evidence="11">
    <location>
        <position position="113"/>
    </location>
    <ligand>
        <name>Mn(2+)</name>
        <dbReference type="ChEBI" id="CHEBI:29035"/>
        <label>1</label>
    </ligand>
</feature>
<dbReference type="GO" id="GO:0042245">
    <property type="term" value="P:RNA repair"/>
    <property type="evidence" value="ECO:0007669"/>
    <property type="project" value="UniProtKB-KW"/>
</dbReference>
<feature type="binding site" evidence="11">
    <location>
        <position position="191"/>
    </location>
    <ligand>
        <name>Mn(2+)</name>
        <dbReference type="ChEBI" id="CHEBI:29035"/>
        <label>1</label>
    </ligand>
</feature>
<feature type="binding site" evidence="10">
    <location>
        <begin position="319"/>
        <end position="322"/>
    </location>
    <ligand>
        <name>GMP</name>
        <dbReference type="ChEBI" id="CHEBI:58115"/>
    </ligand>
</feature>
<evidence type="ECO:0000313" key="13">
    <source>
        <dbReference type="Proteomes" id="UP000403266"/>
    </source>
</evidence>
<dbReference type="Pfam" id="PF01139">
    <property type="entry name" value="RtcB"/>
    <property type="match status" value="2"/>
</dbReference>
<keyword evidence="2" id="KW-0436">Ligase</keyword>
<keyword evidence="13" id="KW-1185">Reference proteome</keyword>
<dbReference type="OrthoDB" id="9802323at2"/>
<feature type="binding site" evidence="10">
    <location>
        <begin position="287"/>
        <end position="288"/>
    </location>
    <ligand>
        <name>GMP</name>
        <dbReference type="ChEBI" id="CHEBI:58115"/>
    </ligand>
</feature>
<sequence length="439" mass="48274">MARWTALRWPRVPASSRTWAGILRAVSMPCSVRSNACASDTIVPDLRRTFVPTNTRIYGEHDEKTIRQLDRCMQVGSAAKGVLCADGHLGYAHPIGGVIAYEEHVSISGVGFDIACGNMAVRLDTRYEDIAGQAGRILSDIGRHISFGIGQKNAVAVDHELFDSPLWDEAGVRDLKKLASGQLGTVGSGNHYVDLFEDEEGFVWVGVHFGSRGLGHKITTRHLASVGAKDGMEVDPALVHQDSEVGRSYIAGVKLGGLYAYAGREWVVERVRQIVGGRVTDTVHNHHNFVWREKHGDREYWVVRKGATPAFPGQRGFVGGSMADNAVILHGVESSESADSLYSTVHGAGRLFGRMEAKGKKNKAGEWTRPPRFTRDEMDSWLREKGVLLRGGDVDESPMVYRRLEDVLAYHKGTIRIEHTLKPFAVAMAGPGEFDPYKD</sequence>
<dbReference type="GO" id="GO:0003909">
    <property type="term" value="F:DNA ligase activity"/>
    <property type="evidence" value="ECO:0007669"/>
    <property type="project" value="TreeGrafter"/>
</dbReference>
<evidence type="ECO:0000256" key="10">
    <source>
        <dbReference type="PIRSR" id="PIRSR601233-2"/>
    </source>
</evidence>
<keyword evidence="5" id="KW-0692">RNA repair</keyword>
<dbReference type="AlphaFoldDB" id="A0A5N7MF66"/>
<evidence type="ECO:0000256" key="4">
    <source>
        <dbReference type="ARBA" id="ARBA00022741"/>
    </source>
</evidence>
<evidence type="ECO:0000256" key="3">
    <source>
        <dbReference type="ARBA" id="ARBA00022723"/>
    </source>
</evidence>
<evidence type="ECO:0000256" key="11">
    <source>
        <dbReference type="PIRSR" id="PIRSR601233-3"/>
    </source>
</evidence>
<dbReference type="GO" id="GO:0006396">
    <property type="term" value="P:RNA processing"/>
    <property type="evidence" value="ECO:0007669"/>
    <property type="project" value="InterPro"/>
</dbReference>
<evidence type="ECO:0000256" key="9">
    <source>
        <dbReference type="PIRSR" id="PIRSR601233-1"/>
    </source>
</evidence>
<evidence type="ECO:0000256" key="1">
    <source>
        <dbReference type="ARBA" id="ARBA00012726"/>
    </source>
</evidence>
<dbReference type="SUPFAM" id="SSF103365">
    <property type="entry name" value="Hypothetical protein PH1602"/>
    <property type="match status" value="1"/>
</dbReference>
<dbReference type="Proteomes" id="UP000403266">
    <property type="component" value="Unassembled WGS sequence"/>
</dbReference>
<dbReference type="GO" id="GO:0005525">
    <property type="term" value="F:GTP binding"/>
    <property type="evidence" value="ECO:0007669"/>
    <property type="project" value="UniProtKB-KW"/>
</dbReference>
<feature type="active site" description="GMP-histidine intermediate" evidence="9">
    <location>
        <position position="346"/>
    </location>
</feature>
<dbReference type="EMBL" id="VOSK01000014">
    <property type="protein sequence ID" value="MPR24969.1"/>
    <property type="molecule type" value="Genomic_DNA"/>
</dbReference>
<dbReference type="EC" id="6.5.1.8" evidence="1"/>
<dbReference type="Gene3D" id="3.90.1860.10">
    <property type="entry name" value="tRNA-splicing ligase RtcB"/>
    <property type="match status" value="1"/>
</dbReference>
<accession>A0A5N7MF66</accession>
<dbReference type="PANTHER" id="PTHR43749:SF2">
    <property type="entry name" value="RNA-SPLICING LIGASE RTCB"/>
    <property type="match status" value="1"/>
</dbReference>
<feature type="binding site" evidence="11">
    <location>
        <position position="208"/>
    </location>
    <ligand>
        <name>Mn(2+)</name>
        <dbReference type="ChEBI" id="CHEBI:29035"/>
        <label>2</label>
    </ligand>
</feature>
<name>A0A5N7MF66_9HYPH</name>
<dbReference type="PANTHER" id="PTHR43749">
    <property type="entry name" value="RNA-SPLICING LIGASE RTCB"/>
    <property type="match status" value="1"/>
</dbReference>